<sequence>MEARIKRSIVIGPRFTYKDGVTTAETAIRKSDLWFYLTYWDRILLPQIMGGPNILIPVEVEPLRGQDTFYQQEIGFAEPADPQKPSDQQSRIYIPDNPLEAIQVHAHREWEKKEPGFWSVSRAGGNFERQEIKPTMVSTWEFELYNALPAPAANTPLEEILDYKHRRAAELEALRFALDDMQLRLAGAEDHPRAKSHVLTQLQNALSDVRATTAESWPNRIFAAAWGSVDWGTATAFSIGLLSGRPDVGAAISLGQGAINFVRRLKKPHGGAPLPFRYVHDLPKTADQDSPGYFLGTLIIKDPSATGQRGKIESTWQFPYNPSP</sequence>
<gene>
    <name evidence="1" type="ORF">QUC21_20345</name>
</gene>
<evidence type="ECO:0000313" key="1">
    <source>
        <dbReference type="EMBL" id="MDM9561397.1"/>
    </source>
</evidence>
<name>A0ABT7W8F2_9BORD</name>
<protein>
    <submittedName>
        <fullName evidence="1">DUF6236 family protein</fullName>
    </submittedName>
</protein>
<dbReference type="InterPro" id="IPR046203">
    <property type="entry name" value="DUF6236"/>
</dbReference>
<reference evidence="1" key="1">
    <citation type="submission" date="2023-06" db="EMBL/GenBank/DDBJ databases">
        <title>full genome analysis of Phenantherene degrader P3.</title>
        <authorList>
            <person name="Akbar A."/>
            <person name="Rahmeh R."/>
            <person name="Kishk M."/>
        </authorList>
    </citation>
    <scope>NUCLEOTIDE SEQUENCE</scope>
    <source>
        <strain evidence="1">P3</strain>
    </source>
</reference>
<dbReference type="Pfam" id="PF19749">
    <property type="entry name" value="DUF6236"/>
    <property type="match status" value="1"/>
</dbReference>
<evidence type="ECO:0000313" key="2">
    <source>
        <dbReference type="Proteomes" id="UP001175604"/>
    </source>
</evidence>
<dbReference type="RefSeq" id="WP_289786513.1">
    <property type="nucleotide sequence ID" value="NZ_JAUDJE010000021.1"/>
</dbReference>
<comment type="caution">
    <text evidence="1">The sequence shown here is derived from an EMBL/GenBank/DDBJ whole genome shotgun (WGS) entry which is preliminary data.</text>
</comment>
<accession>A0ABT7W8F2</accession>
<proteinExistence type="predicted"/>
<dbReference type="EMBL" id="JAUDJE010000021">
    <property type="protein sequence ID" value="MDM9561397.1"/>
    <property type="molecule type" value="Genomic_DNA"/>
</dbReference>
<organism evidence="1 2">
    <name type="scientific">Bordetella petrii</name>
    <dbReference type="NCBI Taxonomy" id="94624"/>
    <lineage>
        <taxon>Bacteria</taxon>
        <taxon>Pseudomonadati</taxon>
        <taxon>Pseudomonadota</taxon>
        <taxon>Betaproteobacteria</taxon>
        <taxon>Burkholderiales</taxon>
        <taxon>Alcaligenaceae</taxon>
        <taxon>Bordetella</taxon>
    </lineage>
</organism>
<keyword evidence="2" id="KW-1185">Reference proteome</keyword>
<dbReference type="Proteomes" id="UP001175604">
    <property type="component" value="Unassembled WGS sequence"/>
</dbReference>